<protein>
    <submittedName>
        <fullName evidence="1">Uncharacterized protein</fullName>
    </submittedName>
</protein>
<accession>N6U6Q2</accession>
<dbReference type="Proteomes" id="UP000012429">
    <property type="component" value="Unassembled WGS sequence"/>
</dbReference>
<evidence type="ECO:0000313" key="2">
    <source>
        <dbReference type="Proteomes" id="UP000012429"/>
    </source>
</evidence>
<dbReference type="PATRIC" id="fig|363754.4.peg.1803"/>
<proteinExistence type="predicted"/>
<keyword evidence="2" id="KW-1185">Reference proteome</keyword>
<sequence length="698" mass="75317">MAFPTASTGYSAFSRECRQTTVADSHVRPTTNVACECRATWNIVGVIARRYSSSCCRCSSPRGQSWSIVMAFQFWIRLNQIRCNFQRSKTGDHDTDAITFQVFKNGSVVGQGGMVDISSSGTVFEFPNPGGALLGPNPMGPATKAGLINDGWIIGPLDVVATDTITVCYTATNLGDGFLSQSEKDVDQLTEKLFDGFYYWLFGEATGGVGFVVGVADLLKNISDYTDKLPVLPDEAKFVIKLITSPVETLLGVPDPALCNGTVFAGSSTFTGSQLAALDFSRPNKARQVPIPAASEFELVTDPLTDAPTHSSQCGHEAESVVAFSVFCNHTPIGMPAHCGGDLVQSSWGATGNFELLVPSGAAVRHFAKNNDEPSSPWVQVHTFGYAASPSQFHGLPMMVGHPSMIQSQYLGDGLHGNFEVVLSARPVNGVVEPHVDHWWMDSGSGTWHGPEPVITAEGETVLALGGDPVMLQSNWGVAGNFELLVPNGSRVRHYARDNDNGAAPWHFQHEFGYAAPDTVAGATFIQSRYRSDGLHGNFEAVLRVSDGDGTPSRLDHWWFDSARMAWIGPINITEGTKPVIGATADPALLQSDRGQAGNFELLVPIGSRIHHYARNNDANPPSWALVREFGYGRDRFVRHVSFIAMRNSKGDGIHADFAALVRSQVFGQPETHDLWRFSSRTGSWAGPEHVIAGGVSV</sequence>
<dbReference type="AlphaFoldDB" id="N6U6Q2"/>
<organism evidence="1 2">
    <name type="scientific">Rhizobium freirei PRF 81</name>
    <dbReference type="NCBI Taxonomy" id="363754"/>
    <lineage>
        <taxon>Bacteria</taxon>
        <taxon>Pseudomonadati</taxon>
        <taxon>Pseudomonadota</taxon>
        <taxon>Alphaproteobacteria</taxon>
        <taxon>Hyphomicrobiales</taxon>
        <taxon>Rhizobiaceae</taxon>
        <taxon>Rhizobium/Agrobacterium group</taxon>
        <taxon>Rhizobium</taxon>
    </lineage>
</organism>
<gene>
    <name evidence="1" type="ORF">RHSP_61469</name>
</gene>
<reference evidence="1 2" key="1">
    <citation type="journal article" date="2012" name="BMC Genomics">
        <title>Genomic basis of broad host range and environmental adaptability of Rhizobium tropici CIAT 899 and Rhizobium sp. PRF 81 which are used in inoculants for common bean (Phaseolus vulgaris L.).</title>
        <authorList>
            <person name="Ormeno-Orrillo E."/>
            <person name="Menna P."/>
            <person name="Almeida L.G."/>
            <person name="Ollero F.J."/>
            <person name="Nicolas M.F."/>
            <person name="Pains Rodrigues E."/>
            <person name="Shigueyoshi Nakatani A."/>
            <person name="Silva Batista J.S."/>
            <person name="Oliveira Chueire L.M."/>
            <person name="Souza R.C."/>
            <person name="Ribeiro Vasconcelos A.T."/>
            <person name="Megias M."/>
            <person name="Hungria M."/>
            <person name="Martinez-Romero E."/>
        </authorList>
    </citation>
    <scope>NUCLEOTIDE SEQUENCE [LARGE SCALE GENOMIC DNA]</scope>
    <source>
        <strain evidence="1 2">PRF 81</strain>
    </source>
</reference>
<comment type="caution">
    <text evidence="1">The sequence shown here is derived from an EMBL/GenBank/DDBJ whole genome shotgun (WGS) entry which is preliminary data.</text>
</comment>
<dbReference type="EMBL" id="AQHN01000036">
    <property type="protein sequence ID" value="ENN88274.1"/>
    <property type="molecule type" value="Genomic_DNA"/>
</dbReference>
<name>N6U6Q2_9HYPH</name>
<evidence type="ECO:0000313" key="1">
    <source>
        <dbReference type="EMBL" id="ENN88274.1"/>
    </source>
</evidence>